<keyword evidence="2 6" id="KW-0223">Dioxygenase</keyword>
<dbReference type="Proteomes" id="UP000023268">
    <property type="component" value="Unassembled WGS sequence"/>
</dbReference>
<gene>
    <name evidence="6" type="ORF">AZ34_02760</name>
</gene>
<protein>
    <submittedName>
        <fullName evidence="6">Intradiol ring-cleavage dioxygenase</fullName>
    </submittedName>
</protein>
<dbReference type="InterPro" id="IPR000627">
    <property type="entry name" value="Intradiol_dOase_C"/>
</dbReference>
<name>A0A016XDE1_9BURK</name>
<dbReference type="GO" id="GO:0016702">
    <property type="term" value="F:oxidoreductase activity, acting on single donors with incorporation of molecular oxygen, incorporation of two atoms of oxygen"/>
    <property type="evidence" value="ECO:0007669"/>
    <property type="project" value="InterPro"/>
</dbReference>
<evidence type="ECO:0000313" key="6">
    <source>
        <dbReference type="EMBL" id="EYC50099.1"/>
    </source>
</evidence>
<dbReference type="SUPFAM" id="SSF49482">
    <property type="entry name" value="Aromatic compound dioxygenase"/>
    <property type="match status" value="1"/>
</dbReference>
<dbReference type="GO" id="GO:0008199">
    <property type="term" value="F:ferric iron binding"/>
    <property type="evidence" value="ECO:0007669"/>
    <property type="project" value="InterPro"/>
</dbReference>
<dbReference type="Pfam" id="PF00775">
    <property type="entry name" value="Dioxygenase_C"/>
    <property type="match status" value="1"/>
</dbReference>
<dbReference type="PANTHER" id="PTHR33711">
    <property type="entry name" value="DIOXYGENASE, PUTATIVE (AFU_ORTHOLOGUE AFUA_2G02910)-RELATED"/>
    <property type="match status" value="1"/>
</dbReference>
<dbReference type="EMBL" id="JEMG01000001">
    <property type="protein sequence ID" value="EYC50099.1"/>
    <property type="molecule type" value="Genomic_DNA"/>
</dbReference>
<dbReference type="STRING" id="1458275.AZ34_02760"/>
<dbReference type="PROSITE" id="PS51318">
    <property type="entry name" value="TAT"/>
    <property type="match status" value="1"/>
</dbReference>
<sequence length="224" mass="24419">MRTMPRMRRRHLIATSLTAAACLAAPALATPARTRLPRLTEGPFYPPRAWRADSALWPDQDADLTTVRRKDGVLRAQGEGLGLEAQVEDSQGRAIDGAQVEIWQCDARAVYRHPSMSATPGRFDPGFQGYGATVSGTGGELRFRTIRPVAYPGRTPHIHLKITHASFGSLTTQLFVAGDPGNAQDFLWRQLDTAAQQAASMQLQPAPDGSGLRWLVRQALVVPV</sequence>
<proteinExistence type="inferred from homology"/>
<feature type="signal peptide" evidence="4">
    <location>
        <begin position="1"/>
        <end position="29"/>
    </location>
</feature>
<feature type="chain" id="PRO_5001492341" evidence="4">
    <location>
        <begin position="30"/>
        <end position="224"/>
    </location>
</feature>
<dbReference type="PANTHER" id="PTHR33711:SF9">
    <property type="entry name" value="PROTOCATECHUATE 3,4-DIOXYGENASE ALPHA CHAIN"/>
    <property type="match status" value="1"/>
</dbReference>
<dbReference type="AlphaFoldDB" id="A0A016XDE1"/>
<accession>A0A016XDE1</accession>
<evidence type="ECO:0000259" key="5">
    <source>
        <dbReference type="Pfam" id="PF00775"/>
    </source>
</evidence>
<keyword evidence="4" id="KW-0732">Signal</keyword>
<dbReference type="Gene3D" id="2.60.130.10">
    <property type="entry name" value="Aromatic compound dioxygenase"/>
    <property type="match status" value="1"/>
</dbReference>
<dbReference type="OrthoDB" id="9805815at2"/>
<dbReference type="eggNOG" id="COG3485">
    <property type="taxonomic scope" value="Bacteria"/>
</dbReference>
<evidence type="ECO:0000256" key="4">
    <source>
        <dbReference type="SAM" id="SignalP"/>
    </source>
</evidence>
<dbReference type="InterPro" id="IPR006311">
    <property type="entry name" value="TAT_signal"/>
</dbReference>
<dbReference type="InterPro" id="IPR050770">
    <property type="entry name" value="Intradiol_RC_Dioxygenase"/>
</dbReference>
<evidence type="ECO:0000256" key="2">
    <source>
        <dbReference type="ARBA" id="ARBA00022964"/>
    </source>
</evidence>
<comment type="similarity">
    <text evidence="1">Belongs to the intradiol ring-cleavage dioxygenase family.</text>
</comment>
<organism evidence="6 7">
    <name type="scientific">Hylemonella gracilis str. Niagara R</name>
    <dbReference type="NCBI Taxonomy" id="1458275"/>
    <lineage>
        <taxon>Bacteria</taxon>
        <taxon>Pseudomonadati</taxon>
        <taxon>Pseudomonadota</taxon>
        <taxon>Betaproteobacteria</taxon>
        <taxon>Burkholderiales</taxon>
        <taxon>Comamonadaceae</taxon>
        <taxon>Hylemonella</taxon>
    </lineage>
</organism>
<reference evidence="6 7" key="1">
    <citation type="submission" date="2014-02" db="EMBL/GenBank/DDBJ databases">
        <title>Draft Genome of Hylemonella gracilis isolated from the Niagara River.</title>
        <authorList>
            <person name="Pawlowski D.R."/>
            <person name="Koudelka G.B."/>
        </authorList>
    </citation>
    <scope>NUCLEOTIDE SEQUENCE [LARGE SCALE GENOMIC DNA]</scope>
    <source>
        <strain evidence="6 7">Niagara R</strain>
    </source>
</reference>
<dbReference type="InterPro" id="IPR015889">
    <property type="entry name" value="Intradiol_dOase_core"/>
</dbReference>
<evidence type="ECO:0000256" key="1">
    <source>
        <dbReference type="ARBA" id="ARBA00007825"/>
    </source>
</evidence>
<comment type="caution">
    <text evidence="6">The sequence shown here is derived from an EMBL/GenBank/DDBJ whole genome shotgun (WGS) entry which is preliminary data.</text>
</comment>
<keyword evidence="3" id="KW-0560">Oxidoreductase</keyword>
<dbReference type="PROSITE" id="PS51257">
    <property type="entry name" value="PROKAR_LIPOPROTEIN"/>
    <property type="match status" value="1"/>
</dbReference>
<evidence type="ECO:0000256" key="3">
    <source>
        <dbReference type="ARBA" id="ARBA00023002"/>
    </source>
</evidence>
<feature type="domain" description="Intradiol ring-cleavage dioxygenases" evidence="5">
    <location>
        <begin position="62"/>
        <end position="187"/>
    </location>
</feature>
<evidence type="ECO:0000313" key="7">
    <source>
        <dbReference type="Proteomes" id="UP000023268"/>
    </source>
</evidence>